<organism evidence="5 6">
    <name type="scientific">Kineococcus xinjiangensis</name>
    <dbReference type="NCBI Taxonomy" id="512762"/>
    <lineage>
        <taxon>Bacteria</taxon>
        <taxon>Bacillati</taxon>
        <taxon>Actinomycetota</taxon>
        <taxon>Actinomycetes</taxon>
        <taxon>Kineosporiales</taxon>
        <taxon>Kineosporiaceae</taxon>
        <taxon>Kineococcus</taxon>
    </lineage>
</organism>
<dbReference type="SUPFAM" id="SSF53448">
    <property type="entry name" value="Nucleotide-diphospho-sugar transferases"/>
    <property type="match status" value="1"/>
</dbReference>
<dbReference type="OrthoDB" id="7665907at2"/>
<name>A0A2S6II41_9ACTN</name>
<evidence type="ECO:0000256" key="1">
    <source>
        <dbReference type="ARBA" id="ARBA00004776"/>
    </source>
</evidence>
<keyword evidence="4 5" id="KW-0808">Transferase</keyword>
<dbReference type="PANTHER" id="PTHR43179:SF12">
    <property type="entry name" value="GALACTOFURANOSYLTRANSFERASE GLFT2"/>
    <property type="match status" value="1"/>
</dbReference>
<dbReference type="Proteomes" id="UP000239485">
    <property type="component" value="Unassembled WGS sequence"/>
</dbReference>
<gene>
    <name evidence="5" type="ORF">CLV92_109170</name>
</gene>
<reference evidence="5 6" key="1">
    <citation type="submission" date="2018-02" db="EMBL/GenBank/DDBJ databases">
        <title>Genomic Encyclopedia of Archaeal and Bacterial Type Strains, Phase II (KMG-II): from individual species to whole genera.</title>
        <authorList>
            <person name="Goeker M."/>
        </authorList>
    </citation>
    <scope>NUCLEOTIDE SEQUENCE [LARGE SCALE GENOMIC DNA]</scope>
    <source>
        <strain evidence="5 6">DSM 22857</strain>
    </source>
</reference>
<evidence type="ECO:0000313" key="6">
    <source>
        <dbReference type="Proteomes" id="UP000239485"/>
    </source>
</evidence>
<dbReference type="InterPro" id="IPR029044">
    <property type="entry name" value="Nucleotide-diphossugar_trans"/>
</dbReference>
<proteinExistence type="inferred from homology"/>
<keyword evidence="3" id="KW-0328">Glycosyltransferase</keyword>
<evidence type="ECO:0000313" key="5">
    <source>
        <dbReference type="EMBL" id="PPK93892.1"/>
    </source>
</evidence>
<protein>
    <submittedName>
        <fullName evidence="5">GT2 family glycosyltransferase</fullName>
    </submittedName>
</protein>
<evidence type="ECO:0000256" key="2">
    <source>
        <dbReference type="ARBA" id="ARBA00006739"/>
    </source>
</evidence>
<evidence type="ECO:0000256" key="3">
    <source>
        <dbReference type="ARBA" id="ARBA00022676"/>
    </source>
</evidence>
<dbReference type="RefSeq" id="WP_104433494.1">
    <property type="nucleotide sequence ID" value="NZ_PTJD01000009.1"/>
</dbReference>
<dbReference type="Gene3D" id="3.90.550.10">
    <property type="entry name" value="Spore Coat Polysaccharide Biosynthesis Protein SpsA, Chain A"/>
    <property type="match status" value="1"/>
</dbReference>
<dbReference type="EMBL" id="PTJD01000009">
    <property type="protein sequence ID" value="PPK93892.1"/>
    <property type="molecule type" value="Genomic_DNA"/>
</dbReference>
<comment type="pathway">
    <text evidence="1">Cell wall biogenesis; cell wall polysaccharide biosynthesis.</text>
</comment>
<dbReference type="AlphaFoldDB" id="A0A2S6II41"/>
<comment type="similarity">
    <text evidence="2">Belongs to the glycosyltransferase 2 family.</text>
</comment>
<keyword evidence="6" id="KW-1185">Reference proteome</keyword>
<evidence type="ECO:0000256" key="4">
    <source>
        <dbReference type="ARBA" id="ARBA00022679"/>
    </source>
</evidence>
<sequence length="306" mass="32887">MVETDRSAAPLRAAGPLRPTGQSTLVVVAFGHRTIDLSWVPAHAPVVVVHNDDSLAELVCASPFLTHVRPGRNLGFGAGVNAALPHVRTERVVLANPDMAVTAAHWSLLDDGGADDVITVPQQDLTGTPNSVVNRYFSAAGLLASAWRVGRWMPRGSRRRALAARCLGSRGAAHVDLLTSSQTSRQEVVLSLADHWVSGSLFSVDSERLRAVGGFSEQYFLYYEDVDLCAKLGTRYPRMRIRLRCEAGPAMHAVGGSARSAGTRLVRSIRRRSAHTYARGQAGTGWTACSLVLSMTSLPTRPGRTS</sequence>
<accession>A0A2S6II41</accession>
<dbReference type="GO" id="GO:0016757">
    <property type="term" value="F:glycosyltransferase activity"/>
    <property type="evidence" value="ECO:0007669"/>
    <property type="project" value="UniProtKB-KW"/>
</dbReference>
<dbReference type="PANTHER" id="PTHR43179">
    <property type="entry name" value="RHAMNOSYLTRANSFERASE WBBL"/>
    <property type="match status" value="1"/>
</dbReference>
<comment type="caution">
    <text evidence="5">The sequence shown here is derived from an EMBL/GenBank/DDBJ whole genome shotgun (WGS) entry which is preliminary data.</text>
</comment>